<gene>
    <name evidence="9" type="ORF">BC343_04750</name>
</gene>
<dbReference type="InterPro" id="IPR051085">
    <property type="entry name" value="MB_O-acyltransferase"/>
</dbReference>
<proteinExistence type="inferred from homology"/>
<dbReference type="Pfam" id="PF03062">
    <property type="entry name" value="MBOAT"/>
    <property type="match status" value="1"/>
</dbReference>
<dbReference type="GO" id="GO:0016746">
    <property type="term" value="F:acyltransferase activity"/>
    <property type="evidence" value="ECO:0007669"/>
    <property type="project" value="UniProtKB-KW"/>
</dbReference>
<reference evidence="9 10" key="1">
    <citation type="submission" date="2016-07" db="EMBL/GenBank/DDBJ databases">
        <title>Genomic analysis of zinc-resistant bacterium Mucilaginibacter pedocola TBZ30.</title>
        <authorList>
            <person name="Huang J."/>
            <person name="Tang J."/>
        </authorList>
    </citation>
    <scope>NUCLEOTIDE SEQUENCE [LARGE SCALE GENOMIC DNA]</scope>
    <source>
        <strain evidence="9 10">TBZ30</strain>
    </source>
</reference>
<dbReference type="OrthoDB" id="9805788at2"/>
<evidence type="ECO:0000256" key="8">
    <source>
        <dbReference type="SAM" id="Phobius"/>
    </source>
</evidence>
<dbReference type="PANTHER" id="PTHR13285:SF18">
    <property type="entry name" value="PROTEIN-CYSTEINE N-PALMITOYLTRANSFERASE RASP"/>
    <property type="match status" value="1"/>
</dbReference>
<keyword evidence="5 8" id="KW-1133">Transmembrane helix</keyword>
<feature type="transmembrane region" description="Helical" evidence="8">
    <location>
        <begin position="316"/>
        <end position="344"/>
    </location>
</feature>
<dbReference type="PIRSF" id="PIRSF500217">
    <property type="entry name" value="AlgI"/>
    <property type="match status" value="1"/>
</dbReference>
<comment type="similarity">
    <text evidence="2 7">Belongs to the membrane-bound acyltransferase family.</text>
</comment>
<feature type="transmembrane region" description="Helical" evidence="8">
    <location>
        <begin position="6"/>
        <end position="22"/>
    </location>
</feature>
<dbReference type="AlphaFoldDB" id="A0A1S9PEW7"/>
<dbReference type="InterPro" id="IPR028362">
    <property type="entry name" value="AlgI"/>
</dbReference>
<evidence type="ECO:0000256" key="1">
    <source>
        <dbReference type="ARBA" id="ARBA00004651"/>
    </source>
</evidence>
<dbReference type="Proteomes" id="UP000189739">
    <property type="component" value="Unassembled WGS sequence"/>
</dbReference>
<dbReference type="PANTHER" id="PTHR13285">
    <property type="entry name" value="ACYLTRANSFERASE"/>
    <property type="match status" value="1"/>
</dbReference>
<dbReference type="PIRSF" id="PIRSF016636">
    <property type="entry name" value="AlgI_DltB"/>
    <property type="match status" value="1"/>
</dbReference>
<dbReference type="STRING" id="1792845.BC343_04750"/>
<evidence type="ECO:0000256" key="5">
    <source>
        <dbReference type="ARBA" id="ARBA00022989"/>
    </source>
</evidence>
<protein>
    <submittedName>
        <fullName evidence="9">Acyltransferase</fullName>
    </submittedName>
</protein>
<feature type="transmembrane region" description="Helical" evidence="8">
    <location>
        <begin position="109"/>
        <end position="133"/>
    </location>
</feature>
<evidence type="ECO:0000256" key="2">
    <source>
        <dbReference type="ARBA" id="ARBA00010323"/>
    </source>
</evidence>
<comment type="caution">
    <text evidence="9">The sequence shown here is derived from an EMBL/GenBank/DDBJ whole genome shotgun (WGS) entry which is preliminary data.</text>
</comment>
<feature type="transmembrane region" description="Helical" evidence="8">
    <location>
        <begin position="408"/>
        <end position="441"/>
    </location>
</feature>
<keyword evidence="4 8" id="KW-0812">Transmembrane</keyword>
<feature type="transmembrane region" description="Helical" evidence="8">
    <location>
        <begin position="34"/>
        <end position="58"/>
    </location>
</feature>
<keyword evidence="7 9" id="KW-0808">Transferase</keyword>
<evidence type="ECO:0000313" key="10">
    <source>
        <dbReference type="Proteomes" id="UP000189739"/>
    </source>
</evidence>
<comment type="subcellular location">
    <subcellularLocation>
        <location evidence="1">Cell membrane</location>
        <topology evidence="1">Multi-pass membrane protein</topology>
    </subcellularLocation>
</comment>
<keyword evidence="3 7" id="KW-1003">Cell membrane</keyword>
<evidence type="ECO:0000256" key="6">
    <source>
        <dbReference type="ARBA" id="ARBA00023136"/>
    </source>
</evidence>
<organism evidence="9 10">
    <name type="scientific">Mucilaginibacter pedocola</name>
    <dbReference type="NCBI Taxonomy" id="1792845"/>
    <lineage>
        <taxon>Bacteria</taxon>
        <taxon>Pseudomonadati</taxon>
        <taxon>Bacteroidota</taxon>
        <taxon>Sphingobacteriia</taxon>
        <taxon>Sphingobacteriales</taxon>
        <taxon>Sphingobacteriaceae</taxon>
        <taxon>Mucilaginibacter</taxon>
    </lineage>
</organism>
<dbReference type="RefSeq" id="WP_078348223.1">
    <property type="nucleotide sequence ID" value="NZ_MBTF01000012.1"/>
</dbReference>
<dbReference type="InterPro" id="IPR024194">
    <property type="entry name" value="Ac/AlaTfrase_AlgI/DltB"/>
</dbReference>
<evidence type="ECO:0000313" key="9">
    <source>
        <dbReference type="EMBL" id="OOQ59492.1"/>
    </source>
</evidence>
<feature type="transmembrane region" description="Helical" evidence="8">
    <location>
        <begin position="78"/>
        <end position="97"/>
    </location>
</feature>
<dbReference type="EMBL" id="MBTF01000012">
    <property type="protein sequence ID" value="OOQ59492.1"/>
    <property type="molecule type" value="Genomic_DNA"/>
</dbReference>
<keyword evidence="10" id="KW-1185">Reference proteome</keyword>
<keyword evidence="6 7" id="KW-0472">Membrane</keyword>
<evidence type="ECO:0000256" key="3">
    <source>
        <dbReference type="ARBA" id="ARBA00022475"/>
    </source>
</evidence>
<dbReference type="GO" id="GO:0005886">
    <property type="term" value="C:plasma membrane"/>
    <property type="evidence" value="ECO:0007669"/>
    <property type="project" value="UniProtKB-SubCell"/>
</dbReference>
<dbReference type="GO" id="GO:0042121">
    <property type="term" value="P:alginic acid biosynthetic process"/>
    <property type="evidence" value="ECO:0007669"/>
    <property type="project" value="InterPro"/>
</dbReference>
<accession>A0A1S9PEW7</accession>
<evidence type="ECO:0000256" key="7">
    <source>
        <dbReference type="PIRNR" id="PIRNR016636"/>
    </source>
</evidence>
<feature type="transmembrane region" description="Helical" evidence="8">
    <location>
        <begin position="461"/>
        <end position="484"/>
    </location>
</feature>
<name>A0A1S9PEW7_9SPHI</name>
<sequence length="486" mass="55384">MLFNSLGFALFLPVVFFLYWFVTSKNLKAQNLLLLAASYFFYSCWDYRFLFLLVFSTFLDFYTGQRIYRAENPRSKKFWLWLSVGVNLGLLGVFKYYNFFVDSLTGALASAGVGVSFNTLDVILPVGISFYTFHGLSYVFDIHNGRSKPTDNFVDYSVFVSFFPLLVAGPIERATHLLPQIEKPRKFNYPQAVNGMRQILWGYFKKVAIADNCAEYANMIFNNHTHYPGSVLVLGAVLFSIQIYCDFSGYSDIALGVARLFGIELLRNFAFPFFSRDIAEFWRRWHISLSSWFKDYLYIPLGGSKVSTAKRVRNTIIIFVTSGLWHGAAWTYVVWGALNALYIIPSVLMKSNRSNLDIVAQGKLFPTFREVVAMVITFALTTLALAVFRSADIPHAISFIGGIFNKSILTVPSGAMLMGGSVNIAALLIIVLIFMVMEWLGRENRFANETTGDNWPRPFRWAFYFVIAISTLYLTGIPQQFVYFQF</sequence>
<dbReference type="InterPro" id="IPR004299">
    <property type="entry name" value="MBOAT_fam"/>
</dbReference>
<keyword evidence="7 9" id="KW-0012">Acyltransferase</keyword>
<evidence type="ECO:0000256" key="4">
    <source>
        <dbReference type="ARBA" id="ARBA00022692"/>
    </source>
</evidence>
<feature type="transmembrane region" description="Helical" evidence="8">
    <location>
        <begin position="371"/>
        <end position="388"/>
    </location>
</feature>